<dbReference type="GO" id="GO:0020037">
    <property type="term" value="F:heme binding"/>
    <property type="evidence" value="ECO:0007669"/>
    <property type="project" value="InterPro"/>
</dbReference>
<dbReference type="PANTHER" id="PTHR35889:SF3">
    <property type="entry name" value="F-BOX DOMAIN-CONTAINING PROTEIN"/>
    <property type="match status" value="1"/>
</dbReference>
<dbReference type="STRING" id="478744.SAMN05444359_11995"/>
<keyword evidence="6" id="KW-1185">Reference proteome</keyword>
<accession>A0A1H9K500</accession>
<dbReference type="OrthoDB" id="1450284at2"/>
<dbReference type="PROSITE" id="PS51007">
    <property type="entry name" value="CYTC"/>
    <property type="match status" value="1"/>
</dbReference>
<dbReference type="PROSITE" id="PS51257">
    <property type="entry name" value="PROKAR_LIPOPROTEIN"/>
    <property type="match status" value="1"/>
</dbReference>
<dbReference type="GO" id="GO:0009055">
    <property type="term" value="F:electron transfer activity"/>
    <property type="evidence" value="ECO:0007669"/>
    <property type="project" value="InterPro"/>
</dbReference>
<dbReference type="GO" id="GO:0046872">
    <property type="term" value="F:metal ion binding"/>
    <property type="evidence" value="ECO:0007669"/>
    <property type="project" value="UniProtKB-KW"/>
</dbReference>
<evidence type="ECO:0000256" key="2">
    <source>
        <dbReference type="ARBA" id="ARBA00023004"/>
    </source>
</evidence>
<dbReference type="Pfam" id="PF07587">
    <property type="entry name" value="PSD1"/>
    <property type="match status" value="1"/>
</dbReference>
<evidence type="ECO:0000313" key="5">
    <source>
        <dbReference type="EMBL" id="SEQ94244.1"/>
    </source>
</evidence>
<sequence length="907" mass="102517">MQRLLLLSFFPVLLTLWLAAGSCSHEERISYNDSIRPIFNEKCIACHGGVKQSGGFGLVFREDALGETSSGKFAIVPGRPAKSEIVVRIKHDNPELRMPLEHAPLTVEETELIETWIRQGAEWEEHWAYLPVKEVEVPTSTTVGIQHPIDAFVRARLQKEKLAPAPRAQKRDLLRRLSFDLTGLPPSQKMMLSFLEDDRPEAYEEAVDALLQSPAFGEHWASKWLDLARYADSRGYERDPNRTIWPWRDWVIRAYNEDMPYDEFTLQQLAGDLLPEATPDQYLATAFHRNTLSNDEGGTSNEEYRNITIMDRVATSWEVWLGTSMACVQCHGHPYDPLRHEEYYRSYAFFNQSTDHDHVSEAPNLIAFFPAEEEKVRKLEDWVREHENKEAQTQVQNWVKRLRMREPRLRPETFTEVVGGIFTDRGDEDFLFVHNDNSFRLEGQLLDDIAAIHLSYRAMSKGLSLRITLDALDGPLLLETALSSRKWPFGTQQLKIPPTAGKHDLYFQFSGVENKKIAGIYGVHFQEKLPGEGQAGYAEVEAYIQELLEAKDSVRVPVMVDRPAEQARTTRIFTAGNWLVPADTVEPGVAPVFPPMAEHNRPLNRLDFARWITAPENPLTARVAVNRYWAALFGQGIVTTLEDFGSQGGLPSHPELLDWLAGQFSGELGWSTKQLLRLMVTSETYQQSSTTSPALLAADPYNELLARGPRKRLSAEEVRDQILAVSGLLSDKMYGPGVMPPQPDGLWDGVVYSGMKWITSEGEDRYRRGIYTYLRRSVPHPFLTTFDGPNREVCLSRRTNTNTPLQALMTLNDPVVVEAANALARDLMTTETSYPELITAAHQRVLFQAPAVADATALLRLYNESLVYYHTSPTEAEELVGSTNAELAALTVVVNALFNLDEFISKA</sequence>
<evidence type="ECO:0000313" key="6">
    <source>
        <dbReference type="Proteomes" id="UP000199021"/>
    </source>
</evidence>
<evidence type="ECO:0000256" key="1">
    <source>
        <dbReference type="ARBA" id="ARBA00022723"/>
    </source>
</evidence>
<dbReference type="PANTHER" id="PTHR35889">
    <property type="entry name" value="CYCLOINULO-OLIGOSACCHARIDE FRUCTANOTRANSFERASE-RELATED"/>
    <property type="match status" value="1"/>
</dbReference>
<reference evidence="6" key="1">
    <citation type="submission" date="2016-10" db="EMBL/GenBank/DDBJ databases">
        <authorList>
            <person name="Varghese N."/>
            <person name="Submissions S."/>
        </authorList>
    </citation>
    <scope>NUCLEOTIDE SEQUENCE [LARGE SCALE GENOMIC DNA]</scope>
    <source>
        <strain evidence="6">DSM 24740</strain>
    </source>
</reference>
<keyword evidence="2 3" id="KW-0408">Iron</keyword>
<dbReference type="InParanoid" id="A0A1H9K500"/>
<name>A0A1H9K500_9BACT</name>
<feature type="domain" description="Cytochrome c" evidence="4">
    <location>
        <begin position="30"/>
        <end position="121"/>
    </location>
</feature>
<dbReference type="InterPro" id="IPR011444">
    <property type="entry name" value="DUF1549"/>
</dbReference>
<dbReference type="Proteomes" id="UP000199021">
    <property type="component" value="Unassembled WGS sequence"/>
</dbReference>
<evidence type="ECO:0000256" key="3">
    <source>
        <dbReference type="PROSITE-ProRule" id="PRU00433"/>
    </source>
</evidence>
<dbReference type="Pfam" id="PF07635">
    <property type="entry name" value="PSCyt1"/>
    <property type="match status" value="1"/>
</dbReference>
<gene>
    <name evidence="5" type="ORF">SAMN05444359_11995</name>
</gene>
<protein>
    <submittedName>
        <fullName evidence="5">Planctomycete cytochrome C</fullName>
    </submittedName>
</protein>
<dbReference type="InterPro" id="IPR009056">
    <property type="entry name" value="Cyt_c-like_dom"/>
</dbReference>
<dbReference type="Gene3D" id="2.60.120.260">
    <property type="entry name" value="Galactose-binding domain-like"/>
    <property type="match status" value="1"/>
</dbReference>
<dbReference type="InterPro" id="IPR022655">
    <property type="entry name" value="DUF1553"/>
</dbReference>
<evidence type="ECO:0000259" key="4">
    <source>
        <dbReference type="PROSITE" id="PS51007"/>
    </source>
</evidence>
<dbReference type="InterPro" id="IPR011429">
    <property type="entry name" value="Cyt_c_Planctomycete-type"/>
</dbReference>
<keyword evidence="3" id="KW-0349">Heme</keyword>
<keyword evidence="1 3" id="KW-0479">Metal-binding</keyword>
<dbReference type="RefSeq" id="WP_090170568.1">
    <property type="nucleotide sequence ID" value="NZ_FOFB01000019.1"/>
</dbReference>
<dbReference type="EMBL" id="FOFB01000019">
    <property type="protein sequence ID" value="SEQ94244.1"/>
    <property type="molecule type" value="Genomic_DNA"/>
</dbReference>
<organism evidence="5 6">
    <name type="scientific">Neolewinella agarilytica</name>
    <dbReference type="NCBI Taxonomy" id="478744"/>
    <lineage>
        <taxon>Bacteria</taxon>
        <taxon>Pseudomonadati</taxon>
        <taxon>Bacteroidota</taxon>
        <taxon>Saprospiria</taxon>
        <taxon>Saprospirales</taxon>
        <taxon>Lewinellaceae</taxon>
        <taxon>Neolewinella</taxon>
    </lineage>
</organism>
<proteinExistence type="predicted"/>
<dbReference type="AlphaFoldDB" id="A0A1H9K500"/>
<dbReference type="Pfam" id="PF07583">
    <property type="entry name" value="PSCyt2"/>
    <property type="match status" value="1"/>
</dbReference>